<dbReference type="Proteomes" id="UP001418222">
    <property type="component" value="Unassembled WGS sequence"/>
</dbReference>
<dbReference type="Gene3D" id="1.25.40.710">
    <property type="match status" value="1"/>
</dbReference>
<proteinExistence type="predicted"/>
<evidence type="ECO:0000313" key="2">
    <source>
        <dbReference type="Proteomes" id="UP001418222"/>
    </source>
</evidence>
<reference evidence="1 2" key="1">
    <citation type="journal article" date="2022" name="Nat. Plants">
        <title>Genomes of leafy and leafless Platanthera orchids illuminate the evolution of mycoheterotrophy.</title>
        <authorList>
            <person name="Li M.H."/>
            <person name="Liu K.W."/>
            <person name="Li Z."/>
            <person name="Lu H.C."/>
            <person name="Ye Q.L."/>
            <person name="Zhang D."/>
            <person name="Wang J.Y."/>
            <person name="Li Y.F."/>
            <person name="Zhong Z.M."/>
            <person name="Liu X."/>
            <person name="Yu X."/>
            <person name="Liu D.K."/>
            <person name="Tu X.D."/>
            <person name="Liu B."/>
            <person name="Hao Y."/>
            <person name="Liao X.Y."/>
            <person name="Jiang Y.T."/>
            <person name="Sun W.H."/>
            <person name="Chen J."/>
            <person name="Chen Y.Q."/>
            <person name="Ai Y."/>
            <person name="Zhai J.W."/>
            <person name="Wu S.S."/>
            <person name="Zhou Z."/>
            <person name="Hsiao Y.Y."/>
            <person name="Wu W.L."/>
            <person name="Chen Y.Y."/>
            <person name="Lin Y.F."/>
            <person name="Hsu J.L."/>
            <person name="Li C.Y."/>
            <person name="Wang Z.W."/>
            <person name="Zhao X."/>
            <person name="Zhong W.Y."/>
            <person name="Ma X.K."/>
            <person name="Ma L."/>
            <person name="Huang J."/>
            <person name="Chen G.Z."/>
            <person name="Huang M.Z."/>
            <person name="Huang L."/>
            <person name="Peng D.H."/>
            <person name="Luo Y.B."/>
            <person name="Zou S.Q."/>
            <person name="Chen S.P."/>
            <person name="Lan S."/>
            <person name="Tsai W.C."/>
            <person name="Van de Peer Y."/>
            <person name="Liu Z.J."/>
        </authorList>
    </citation>
    <scope>NUCLEOTIDE SEQUENCE [LARGE SCALE GENOMIC DNA]</scope>
    <source>
        <strain evidence="1">Lor287</strain>
    </source>
</reference>
<dbReference type="EMBL" id="JBBWWQ010000003">
    <property type="protein sequence ID" value="KAK8951872.1"/>
    <property type="molecule type" value="Genomic_DNA"/>
</dbReference>
<dbReference type="AlphaFoldDB" id="A0AAP0BX66"/>
<evidence type="ECO:0000313" key="1">
    <source>
        <dbReference type="EMBL" id="KAK8951872.1"/>
    </source>
</evidence>
<gene>
    <name evidence="1" type="ORF">KSP39_PZI004883</name>
</gene>
<dbReference type="InterPro" id="IPR046939">
    <property type="entry name" value="TPPII_C_sf"/>
</dbReference>
<name>A0AAP0BX66_9ASPA</name>
<organism evidence="1 2">
    <name type="scientific">Platanthera zijinensis</name>
    <dbReference type="NCBI Taxonomy" id="2320716"/>
    <lineage>
        <taxon>Eukaryota</taxon>
        <taxon>Viridiplantae</taxon>
        <taxon>Streptophyta</taxon>
        <taxon>Embryophyta</taxon>
        <taxon>Tracheophyta</taxon>
        <taxon>Spermatophyta</taxon>
        <taxon>Magnoliopsida</taxon>
        <taxon>Liliopsida</taxon>
        <taxon>Asparagales</taxon>
        <taxon>Orchidaceae</taxon>
        <taxon>Orchidoideae</taxon>
        <taxon>Orchideae</taxon>
        <taxon>Orchidinae</taxon>
        <taxon>Platanthera</taxon>
    </lineage>
</organism>
<accession>A0AAP0BX66</accession>
<evidence type="ECO:0008006" key="3">
    <source>
        <dbReference type="Google" id="ProtNLM"/>
    </source>
</evidence>
<comment type="caution">
    <text evidence="1">The sequence shown here is derived from an EMBL/GenBank/DDBJ whole genome shotgun (WGS) entry which is preliminary data.</text>
</comment>
<sequence>METIHLLRRLIDNYQKRKQDLHILFINLEKAYDRVPREILWRVLEKNGVNAKQAGGQERSAMEIGELDLFEENFKELNKWEDVKSSRHCTLMVIRERHNGRLGTALKVLCDLIQDEPEPPKRKQYDLKIQLLEEIGWSHLAAYEKRWIHVRFPSSKFVF</sequence>
<protein>
    <recommendedName>
        <fullName evidence="3">Reverse transcriptase domain-containing protein</fullName>
    </recommendedName>
</protein>
<keyword evidence="2" id="KW-1185">Reference proteome</keyword>